<evidence type="ECO:0000313" key="1">
    <source>
        <dbReference type="EMBL" id="TYA38067.1"/>
    </source>
</evidence>
<protein>
    <submittedName>
        <fullName evidence="1">Uncharacterized protein</fullName>
    </submittedName>
</protein>
<dbReference type="Proteomes" id="UP000323012">
    <property type="component" value="Unassembled WGS sequence"/>
</dbReference>
<proteinExistence type="predicted"/>
<sequence length="84" mass="10107">MVNDEDKIHWMGFMHPNNGALREQTLRELYIHMVCDHQQIDHLLEAIKPYGLTLKWKDEPERTKNTDFASMFNELNQYKNRNFG</sequence>
<organism evidence="1 2">
    <name type="scientific">Aggregatibacter actinomycetemcomitans</name>
    <name type="common">Actinobacillus actinomycetemcomitans</name>
    <name type="synonym">Haemophilus actinomycetemcomitans</name>
    <dbReference type="NCBI Taxonomy" id="714"/>
    <lineage>
        <taxon>Bacteria</taxon>
        <taxon>Pseudomonadati</taxon>
        <taxon>Pseudomonadota</taxon>
        <taxon>Gammaproteobacteria</taxon>
        <taxon>Pasteurellales</taxon>
        <taxon>Pasteurellaceae</taxon>
        <taxon>Aggregatibacter</taxon>
    </lineage>
</organism>
<dbReference type="AlphaFoldDB" id="A0AB74N3G8"/>
<comment type="caution">
    <text evidence="1">The sequence shown here is derived from an EMBL/GenBank/DDBJ whole genome shotgun (WGS) entry which is preliminary data.</text>
</comment>
<name>A0AB74N3G8_AGGAC</name>
<gene>
    <name evidence="1" type="ORF">FXB79_10825</name>
</gene>
<accession>A0AB74N3G8</accession>
<dbReference type="EMBL" id="VSED01000043">
    <property type="protein sequence ID" value="TYA38067.1"/>
    <property type="molecule type" value="Genomic_DNA"/>
</dbReference>
<reference evidence="1 2" key="1">
    <citation type="submission" date="2019-08" db="EMBL/GenBank/DDBJ databases">
        <title>Whole genome sequencing of Aggregatibacter actinomycetemcomitans cultured from blood stream infections in Denmark reveals a novel phylogenetic lineage expressing serotype a membrane O polysaccharide.</title>
        <authorList>
            <person name="Nedergaard S."/>
            <person name="Kobel C.M."/>
            <person name="Nielsen M.B."/>
            <person name="Moeller R.T."/>
            <person name="Jensen A.B."/>
            <person name="Noerskov-Lauritsen N."/>
        </authorList>
    </citation>
    <scope>NUCLEOTIDE SEQUENCE [LARGE SCALE GENOMIC DNA]</scope>
    <source>
        <strain evidence="1 2">PN_563</strain>
    </source>
</reference>
<evidence type="ECO:0000313" key="2">
    <source>
        <dbReference type="Proteomes" id="UP000323012"/>
    </source>
</evidence>